<gene>
    <name evidence="2" type="ORF">GJ699_05725</name>
</gene>
<protein>
    <submittedName>
        <fullName evidence="2">PEP-CTERM sorting domain-containing protein</fullName>
    </submittedName>
</protein>
<dbReference type="AlphaFoldDB" id="A0A6I2KWU4"/>
<keyword evidence="1" id="KW-0732">Signal</keyword>
<name>A0A6I2KWU4_9BURK</name>
<reference evidence="2 3" key="1">
    <citation type="submission" date="2019-11" db="EMBL/GenBank/DDBJ databases">
        <title>Novel species isolated from a subtropical stream in China.</title>
        <authorList>
            <person name="Lu H."/>
        </authorList>
    </citation>
    <scope>NUCLEOTIDE SEQUENCE [LARGE SCALE GENOMIC DNA]</scope>
    <source>
        <strain evidence="2 3">FT80W</strain>
    </source>
</reference>
<accession>A0A6I2KWU4</accession>
<dbReference type="RefSeq" id="WP_154373947.1">
    <property type="nucleotide sequence ID" value="NZ_WKJK01000002.1"/>
</dbReference>
<dbReference type="InterPro" id="IPR013424">
    <property type="entry name" value="Ice-binding_C"/>
</dbReference>
<dbReference type="NCBIfam" id="TIGR02595">
    <property type="entry name" value="PEP_CTERM"/>
    <property type="match status" value="1"/>
</dbReference>
<comment type="caution">
    <text evidence="2">The sequence shown here is derived from an EMBL/GenBank/DDBJ whole genome shotgun (WGS) entry which is preliminary data.</text>
</comment>
<evidence type="ECO:0000313" key="2">
    <source>
        <dbReference type="EMBL" id="MRW89477.1"/>
    </source>
</evidence>
<proteinExistence type="predicted"/>
<dbReference type="EMBL" id="WKJK01000002">
    <property type="protein sequence ID" value="MRW89477.1"/>
    <property type="molecule type" value="Genomic_DNA"/>
</dbReference>
<evidence type="ECO:0000256" key="1">
    <source>
        <dbReference type="SAM" id="SignalP"/>
    </source>
</evidence>
<evidence type="ECO:0000313" key="3">
    <source>
        <dbReference type="Proteomes" id="UP000433309"/>
    </source>
</evidence>
<keyword evidence="3" id="KW-1185">Reference proteome</keyword>
<organism evidence="2 3">
    <name type="scientific">Duganella guangzhouensis</name>
    <dbReference type="NCBI Taxonomy" id="2666084"/>
    <lineage>
        <taxon>Bacteria</taxon>
        <taxon>Pseudomonadati</taxon>
        <taxon>Pseudomonadota</taxon>
        <taxon>Betaproteobacteria</taxon>
        <taxon>Burkholderiales</taxon>
        <taxon>Oxalobacteraceae</taxon>
        <taxon>Telluria group</taxon>
        <taxon>Duganella</taxon>
    </lineage>
</organism>
<feature type="signal peptide" evidence="1">
    <location>
        <begin position="1"/>
        <end position="24"/>
    </location>
</feature>
<dbReference type="Proteomes" id="UP000433309">
    <property type="component" value="Unassembled WGS sequence"/>
</dbReference>
<sequence>MKIPSMPVAAWALALLLFSSWAQAAPIDFEQFTDSYAVSTEVPDVAFSGGTVLTAGVGLNDIDFPPVSGQNVLAALSGVLTITTDAPVDQLSAYFTYASTLNFSGYDSALNLLFSVDTPSISNLGSHYLFTTTQADLSSLVISAQGGTAFTLDDLQIGVAALPEPGVLALMLLGGLGAAISRRRQS</sequence>
<feature type="chain" id="PRO_5026117044" evidence="1">
    <location>
        <begin position="25"/>
        <end position="186"/>
    </location>
</feature>